<accession>A0AAW2QLQ5</accession>
<dbReference type="InterPro" id="IPR005162">
    <property type="entry name" value="Retrotrans_gag_dom"/>
</dbReference>
<evidence type="ECO:0000313" key="2">
    <source>
        <dbReference type="EMBL" id="KAL0368357.1"/>
    </source>
</evidence>
<proteinExistence type="predicted"/>
<dbReference type="Pfam" id="PF03732">
    <property type="entry name" value="Retrotrans_gag"/>
    <property type="match status" value="1"/>
</dbReference>
<feature type="domain" description="Retrotransposon gag" evidence="1">
    <location>
        <begin position="8"/>
        <end position="72"/>
    </location>
</feature>
<dbReference type="PANTHER" id="PTHR37610:SF40">
    <property type="entry name" value="OS01G0909600 PROTEIN"/>
    <property type="match status" value="1"/>
</dbReference>
<name>A0AAW2QLQ5_9LAMI</name>
<sequence length="112" mass="12675">MVVPWLLSSISKDIVEAFTYTTSARDLWLELEARFGESNLLNQIQRKISTLTQGDMSVAAYFTKLKILWDELVCLNPLPTYSCGASRILGKQTSSRQLIQLLIGLSTTYHYV</sequence>
<reference evidence="2" key="1">
    <citation type="submission" date="2020-06" db="EMBL/GenBank/DDBJ databases">
        <authorList>
            <person name="Li T."/>
            <person name="Hu X."/>
            <person name="Zhang T."/>
            <person name="Song X."/>
            <person name="Zhang H."/>
            <person name="Dai N."/>
            <person name="Sheng W."/>
            <person name="Hou X."/>
            <person name="Wei L."/>
        </authorList>
    </citation>
    <scope>NUCLEOTIDE SEQUENCE</scope>
    <source>
        <strain evidence="2">KEN8</strain>
        <tissue evidence="2">Leaf</tissue>
    </source>
</reference>
<dbReference type="PANTHER" id="PTHR37610">
    <property type="entry name" value="CCHC-TYPE DOMAIN-CONTAINING PROTEIN"/>
    <property type="match status" value="1"/>
</dbReference>
<organism evidence="2">
    <name type="scientific">Sesamum calycinum</name>
    <dbReference type="NCBI Taxonomy" id="2727403"/>
    <lineage>
        <taxon>Eukaryota</taxon>
        <taxon>Viridiplantae</taxon>
        <taxon>Streptophyta</taxon>
        <taxon>Embryophyta</taxon>
        <taxon>Tracheophyta</taxon>
        <taxon>Spermatophyta</taxon>
        <taxon>Magnoliopsida</taxon>
        <taxon>eudicotyledons</taxon>
        <taxon>Gunneridae</taxon>
        <taxon>Pentapetalae</taxon>
        <taxon>asterids</taxon>
        <taxon>lamiids</taxon>
        <taxon>Lamiales</taxon>
        <taxon>Pedaliaceae</taxon>
        <taxon>Sesamum</taxon>
    </lineage>
</organism>
<comment type="caution">
    <text evidence="2">The sequence shown here is derived from an EMBL/GenBank/DDBJ whole genome shotgun (WGS) entry which is preliminary data.</text>
</comment>
<reference evidence="2" key="2">
    <citation type="journal article" date="2024" name="Plant">
        <title>Genomic evolution and insights into agronomic trait innovations of Sesamum species.</title>
        <authorList>
            <person name="Miao H."/>
            <person name="Wang L."/>
            <person name="Qu L."/>
            <person name="Liu H."/>
            <person name="Sun Y."/>
            <person name="Le M."/>
            <person name="Wang Q."/>
            <person name="Wei S."/>
            <person name="Zheng Y."/>
            <person name="Lin W."/>
            <person name="Duan Y."/>
            <person name="Cao H."/>
            <person name="Xiong S."/>
            <person name="Wang X."/>
            <person name="Wei L."/>
            <person name="Li C."/>
            <person name="Ma Q."/>
            <person name="Ju M."/>
            <person name="Zhao R."/>
            <person name="Li G."/>
            <person name="Mu C."/>
            <person name="Tian Q."/>
            <person name="Mei H."/>
            <person name="Zhang T."/>
            <person name="Gao T."/>
            <person name="Zhang H."/>
        </authorList>
    </citation>
    <scope>NUCLEOTIDE SEQUENCE</scope>
    <source>
        <strain evidence="2">KEN8</strain>
    </source>
</reference>
<protein>
    <recommendedName>
        <fullName evidence="1">Retrotransposon gag domain-containing protein</fullName>
    </recommendedName>
</protein>
<gene>
    <name evidence="2" type="ORF">Scaly_1054600</name>
</gene>
<evidence type="ECO:0000259" key="1">
    <source>
        <dbReference type="Pfam" id="PF03732"/>
    </source>
</evidence>
<dbReference type="AlphaFoldDB" id="A0AAW2QLQ5"/>
<dbReference type="EMBL" id="JACGWM010000006">
    <property type="protein sequence ID" value="KAL0368357.1"/>
    <property type="molecule type" value="Genomic_DNA"/>
</dbReference>